<accession>A0A1C3RDT7</accession>
<dbReference type="EMBL" id="FLYE01000002">
    <property type="protein sequence ID" value="SCA55391.1"/>
    <property type="molecule type" value="Genomic_DNA"/>
</dbReference>
<evidence type="ECO:0000313" key="2">
    <source>
        <dbReference type="Proteomes" id="UP000231658"/>
    </source>
</evidence>
<name>A0A1C3RDT7_9PROT</name>
<organism evidence="1 2">
    <name type="scientific">Candidatus Terasakiella magnetica</name>
    <dbReference type="NCBI Taxonomy" id="1867952"/>
    <lineage>
        <taxon>Bacteria</taxon>
        <taxon>Pseudomonadati</taxon>
        <taxon>Pseudomonadota</taxon>
        <taxon>Alphaproteobacteria</taxon>
        <taxon>Rhodospirillales</taxon>
        <taxon>Terasakiellaceae</taxon>
        <taxon>Terasakiella</taxon>
    </lineage>
</organism>
<proteinExistence type="predicted"/>
<keyword evidence="2" id="KW-1185">Reference proteome</keyword>
<evidence type="ECO:0008006" key="3">
    <source>
        <dbReference type="Google" id="ProtNLM"/>
    </source>
</evidence>
<sequence>MRKLTIALTVATLCSCSSYPDDNFSNHLREPVNAMSNELLCAKLAPFSDHPLLSFQANTKDQAAMDKYTHGFLELQNKRNIPDFQEAIRLLHRSFILLPKDYKSFPANILYPLLCVHGTQKETPKNHETNDIRRHEQNWLFSSDSEEITIATKAFGTNSSANDRTKYFLSLSYLLGRGTKCDILKAKNTLSSIKEPIRAISQLLREIEKLQTSNTHICQRDRYLAELTGDE</sequence>
<evidence type="ECO:0000313" key="1">
    <source>
        <dbReference type="EMBL" id="SCA55391.1"/>
    </source>
</evidence>
<dbReference type="PROSITE" id="PS51257">
    <property type="entry name" value="PROKAR_LIPOPROTEIN"/>
    <property type="match status" value="1"/>
</dbReference>
<reference evidence="1 2" key="1">
    <citation type="submission" date="2016-07" db="EMBL/GenBank/DDBJ databases">
        <authorList>
            <person name="Lefevre C.T."/>
        </authorList>
    </citation>
    <scope>NUCLEOTIDE SEQUENCE [LARGE SCALE GENOMIC DNA]</scope>
    <source>
        <strain evidence="1">PR1</strain>
    </source>
</reference>
<dbReference type="AlphaFoldDB" id="A0A1C3RDT7"/>
<protein>
    <recommendedName>
        <fullName evidence="3">Lipoprotein</fullName>
    </recommendedName>
</protein>
<dbReference type="STRING" id="1867952.MTBPR1_100032"/>
<dbReference type="Proteomes" id="UP000231658">
    <property type="component" value="Unassembled WGS sequence"/>
</dbReference>
<gene>
    <name evidence="1" type="ORF">MTBPR1_100032</name>
</gene>
<dbReference type="RefSeq" id="WP_069186111.1">
    <property type="nucleotide sequence ID" value="NZ_FLYE01000002.1"/>
</dbReference>